<feature type="transmembrane region" description="Helical" evidence="1">
    <location>
        <begin position="119"/>
        <end position="138"/>
    </location>
</feature>
<feature type="domain" description="EamA" evidence="2">
    <location>
        <begin position="148"/>
        <end position="275"/>
    </location>
</feature>
<keyword evidence="1" id="KW-0472">Membrane</keyword>
<dbReference type="RefSeq" id="WP_338294465.1">
    <property type="nucleotide sequence ID" value="NZ_AP027272.1"/>
</dbReference>
<organism evidence="3 4">
    <name type="scientific">Planctobacterium marinum</name>
    <dbReference type="NCBI Taxonomy" id="1631968"/>
    <lineage>
        <taxon>Bacteria</taxon>
        <taxon>Pseudomonadati</taxon>
        <taxon>Pseudomonadota</taxon>
        <taxon>Gammaproteobacteria</taxon>
        <taxon>Alteromonadales</taxon>
        <taxon>Alteromonadaceae</taxon>
        <taxon>Planctobacterium</taxon>
    </lineage>
</organism>
<dbReference type="GO" id="GO:0016020">
    <property type="term" value="C:membrane"/>
    <property type="evidence" value="ECO:0007669"/>
    <property type="project" value="InterPro"/>
</dbReference>
<dbReference type="SUPFAM" id="SSF103481">
    <property type="entry name" value="Multidrug resistance efflux transporter EmrE"/>
    <property type="match status" value="2"/>
</dbReference>
<evidence type="ECO:0000256" key="1">
    <source>
        <dbReference type="SAM" id="Phobius"/>
    </source>
</evidence>
<gene>
    <name evidence="3" type="ORF">MACH26_39140</name>
</gene>
<keyword evidence="4" id="KW-1185">Reference proteome</keyword>
<dbReference type="InterPro" id="IPR037185">
    <property type="entry name" value="EmrE-like"/>
</dbReference>
<feature type="transmembrane region" description="Helical" evidence="1">
    <location>
        <begin position="206"/>
        <end position="225"/>
    </location>
</feature>
<dbReference type="PANTHER" id="PTHR22911:SF79">
    <property type="entry name" value="MOBA-LIKE NTP TRANSFERASE DOMAIN-CONTAINING PROTEIN"/>
    <property type="match status" value="1"/>
</dbReference>
<evidence type="ECO:0000259" key="2">
    <source>
        <dbReference type="Pfam" id="PF00892"/>
    </source>
</evidence>
<dbReference type="Pfam" id="PF00892">
    <property type="entry name" value="EamA"/>
    <property type="match status" value="2"/>
</dbReference>
<protein>
    <submittedName>
        <fullName evidence="3">Permease</fullName>
    </submittedName>
</protein>
<feature type="transmembrane region" description="Helical" evidence="1">
    <location>
        <begin position="66"/>
        <end position="86"/>
    </location>
</feature>
<dbReference type="EMBL" id="AP027272">
    <property type="protein sequence ID" value="BDX08393.1"/>
    <property type="molecule type" value="Genomic_DNA"/>
</dbReference>
<feature type="transmembrane region" description="Helical" evidence="1">
    <location>
        <begin position="237"/>
        <end position="256"/>
    </location>
</feature>
<keyword evidence="1" id="KW-0812">Transmembrane</keyword>
<dbReference type="PANTHER" id="PTHR22911">
    <property type="entry name" value="ACYL-MALONYL CONDENSING ENZYME-RELATED"/>
    <property type="match status" value="1"/>
</dbReference>
<feature type="transmembrane region" description="Helical" evidence="1">
    <location>
        <begin position="262"/>
        <end position="280"/>
    </location>
</feature>
<dbReference type="AlphaFoldDB" id="A0AA48HKA1"/>
<sequence length="293" mass="32047">MEDVQKSLWSLHLAVVLLGVTALFSRIIPLSALDITFGRSVVACGCLFLLLKFTGKSLKLHSYKDLGIGVLLGVIMALHWVTYFAAMQYSSVAVGMIALFTFPVITVFLEPFFEKVRLVWQDVVSALVVLLGITLIVPDSSLNNDVTLGIVVGVFSALLYSLRNLIHRRYFSHYSGAHAMTLQTFVIILCLGLFTSEQLYAISLETLFYLVVLGSICTAIPHALIASSLKHLRAKTFSLIACAQPLYGVGFAYVLLQERPSAYTLVGGLLVISAAVYETINAQKHRAKAKGTQ</sequence>
<reference evidence="3" key="1">
    <citation type="submission" date="2023-01" db="EMBL/GenBank/DDBJ databases">
        <title>Complete genome sequence of Planctobacterium marinum strain Dej080120_11.</title>
        <authorList>
            <person name="Ueki S."/>
            <person name="Maruyama F."/>
        </authorList>
    </citation>
    <scope>NUCLEOTIDE SEQUENCE</scope>
    <source>
        <strain evidence="3">Dej080120_11</strain>
    </source>
</reference>
<evidence type="ECO:0000313" key="4">
    <source>
        <dbReference type="Proteomes" id="UP001333710"/>
    </source>
</evidence>
<feature type="transmembrane region" description="Helical" evidence="1">
    <location>
        <begin position="144"/>
        <end position="162"/>
    </location>
</feature>
<feature type="transmembrane region" description="Helical" evidence="1">
    <location>
        <begin position="35"/>
        <end position="54"/>
    </location>
</feature>
<feature type="domain" description="EamA" evidence="2">
    <location>
        <begin position="11"/>
        <end position="137"/>
    </location>
</feature>
<feature type="transmembrane region" description="Helical" evidence="1">
    <location>
        <begin position="7"/>
        <end position="29"/>
    </location>
</feature>
<keyword evidence="1" id="KW-1133">Transmembrane helix</keyword>
<feature type="transmembrane region" description="Helical" evidence="1">
    <location>
        <begin position="174"/>
        <end position="194"/>
    </location>
</feature>
<dbReference type="InterPro" id="IPR000620">
    <property type="entry name" value="EamA_dom"/>
</dbReference>
<feature type="transmembrane region" description="Helical" evidence="1">
    <location>
        <begin position="92"/>
        <end position="112"/>
    </location>
</feature>
<evidence type="ECO:0000313" key="3">
    <source>
        <dbReference type="EMBL" id="BDX08393.1"/>
    </source>
</evidence>
<dbReference type="KEGG" id="pmaw:MACH26_39140"/>
<name>A0AA48HKA1_9ALTE</name>
<proteinExistence type="predicted"/>
<dbReference type="Proteomes" id="UP001333710">
    <property type="component" value="Chromosome"/>
</dbReference>
<accession>A0AA48HKA1</accession>